<dbReference type="Pfam" id="PF06452">
    <property type="entry name" value="CBM9_1"/>
    <property type="match status" value="1"/>
</dbReference>
<dbReference type="EMBL" id="DXAJ01000065">
    <property type="protein sequence ID" value="HJA02607.1"/>
    <property type="molecule type" value="Genomic_DNA"/>
</dbReference>
<comment type="caution">
    <text evidence="2">The sequence shown here is derived from an EMBL/GenBank/DDBJ whole genome shotgun (WGS) entry which is preliminary data.</text>
</comment>
<reference evidence="2" key="1">
    <citation type="journal article" date="2021" name="PeerJ">
        <title>Extensive microbial diversity within the chicken gut microbiome revealed by metagenomics and culture.</title>
        <authorList>
            <person name="Gilroy R."/>
            <person name="Ravi A."/>
            <person name="Getino M."/>
            <person name="Pursley I."/>
            <person name="Horton D.L."/>
            <person name="Alikhan N.F."/>
            <person name="Baker D."/>
            <person name="Gharbi K."/>
            <person name="Hall N."/>
            <person name="Watson M."/>
            <person name="Adriaenssens E.M."/>
            <person name="Foster-Nyarko E."/>
            <person name="Jarju S."/>
            <person name="Secka A."/>
            <person name="Antonio M."/>
            <person name="Oren A."/>
            <person name="Chaudhuri R.R."/>
            <person name="La Ragione R."/>
            <person name="Hildebrand F."/>
            <person name="Pallen M.J."/>
        </authorList>
    </citation>
    <scope>NUCLEOTIDE SEQUENCE</scope>
    <source>
        <strain evidence="2">CHK156-179</strain>
    </source>
</reference>
<evidence type="ECO:0000313" key="3">
    <source>
        <dbReference type="Proteomes" id="UP000824221"/>
    </source>
</evidence>
<dbReference type="CDD" id="cd09620">
    <property type="entry name" value="CBM9_like_3"/>
    <property type="match status" value="1"/>
</dbReference>
<dbReference type="AlphaFoldDB" id="A0A9D2H292"/>
<organism evidence="2 3">
    <name type="scientific">Candidatus Gallimonas gallistercoris</name>
    <dbReference type="NCBI Taxonomy" id="2838602"/>
    <lineage>
        <taxon>Bacteria</taxon>
        <taxon>Bacillati</taxon>
        <taxon>Bacillota</taxon>
        <taxon>Clostridia</taxon>
        <taxon>Candidatus Gallimonas</taxon>
    </lineage>
</organism>
<dbReference type="GO" id="GO:0016052">
    <property type="term" value="P:carbohydrate catabolic process"/>
    <property type="evidence" value="ECO:0007669"/>
    <property type="project" value="InterPro"/>
</dbReference>
<sequence>MTCLLSENTSGERSEECRFSCEFRKYAAHFSFEVKDEDIISPYRSDNEDIWQGDAVEVFLSPDGDRTRYFELEVSPFGVRFWGEVINRDGKTPRLKKLPPMFEASAERTDEGYNVHIELPYGELGAVLPENMAFNAFRLDKKADGRQLLYALSPTFSDSFHRPQYFVRAKEQI</sequence>
<feature type="domain" description="Carbohydrate-binding" evidence="1">
    <location>
        <begin position="29"/>
        <end position="166"/>
    </location>
</feature>
<dbReference type="Proteomes" id="UP000824221">
    <property type="component" value="Unassembled WGS sequence"/>
</dbReference>
<name>A0A9D2H292_9FIRM</name>
<evidence type="ECO:0000259" key="1">
    <source>
        <dbReference type="Pfam" id="PF06452"/>
    </source>
</evidence>
<dbReference type="Gene3D" id="2.60.40.1190">
    <property type="match status" value="1"/>
</dbReference>
<reference evidence="2" key="2">
    <citation type="submission" date="2021-04" db="EMBL/GenBank/DDBJ databases">
        <authorList>
            <person name="Gilroy R."/>
        </authorList>
    </citation>
    <scope>NUCLEOTIDE SEQUENCE</scope>
    <source>
        <strain evidence="2">CHK156-179</strain>
    </source>
</reference>
<evidence type="ECO:0000313" key="2">
    <source>
        <dbReference type="EMBL" id="HJA02607.1"/>
    </source>
</evidence>
<dbReference type="InterPro" id="IPR010502">
    <property type="entry name" value="Carb-bd_dom_fam9"/>
</dbReference>
<proteinExistence type="predicted"/>
<protein>
    <submittedName>
        <fullName evidence="2">Carbohydrate-binding family 9-like protein</fullName>
    </submittedName>
</protein>
<gene>
    <name evidence="2" type="ORF">H9797_04415</name>
</gene>
<dbReference type="SUPFAM" id="SSF49344">
    <property type="entry name" value="CBD9-like"/>
    <property type="match status" value="1"/>
</dbReference>
<accession>A0A9D2H292</accession>
<dbReference type="GO" id="GO:0004553">
    <property type="term" value="F:hydrolase activity, hydrolyzing O-glycosyl compounds"/>
    <property type="evidence" value="ECO:0007669"/>
    <property type="project" value="InterPro"/>
</dbReference>
<dbReference type="GO" id="GO:0030246">
    <property type="term" value="F:carbohydrate binding"/>
    <property type="evidence" value="ECO:0007669"/>
    <property type="project" value="InterPro"/>
</dbReference>